<feature type="compositionally biased region" description="Basic and acidic residues" evidence="1">
    <location>
        <begin position="52"/>
        <end position="115"/>
    </location>
</feature>
<dbReference type="Proteomes" id="UP000537131">
    <property type="component" value="Unassembled WGS sequence"/>
</dbReference>
<dbReference type="EMBL" id="JABBNI010000058">
    <property type="protein sequence ID" value="NMM65014.1"/>
    <property type="molecule type" value="Genomic_DNA"/>
</dbReference>
<keyword evidence="3" id="KW-1185">Reference proteome</keyword>
<protein>
    <submittedName>
        <fullName evidence="2">Uncharacterized protein</fullName>
    </submittedName>
</protein>
<name>A0A7Y0EK88_9CLOT</name>
<comment type="caution">
    <text evidence="2">The sequence shown here is derived from an EMBL/GenBank/DDBJ whole genome shotgun (WGS) entry which is preliminary data.</text>
</comment>
<organism evidence="2 3">
    <name type="scientific">Clostridium muellerianum</name>
    <dbReference type="NCBI Taxonomy" id="2716538"/>
    <lineage>
        <taxon>Bacteria</taxon>
        <taxon>Bacillati</taxon>
        <taxon>Bacillota</taxon>
        <taxon>Clostridia</taxon>
        <taxon>Eubacteriales</taxon>
        <taxon>Clostridiaceae</taxon>
        <taxon>Clostridium</taxon>
    </lineage>
</organism>
<feature type="compositionally biased region" description="Basic and acidic residues" evidence="1">
    <location>
        <begin position="183"/>
        <end position="208"/>
    </location>
</feature>
<feature type="region of interest" description="Disordered" evidence="1">
    <location>
        <begin position="19"/>
        <end position="115"/>
    </location>
</feature>
<gene>
    <name evidence="2" type="ORF">HBE96_20700</name>
</gene>
<evidence type="ECO:0000256" key="1">
    <source>
        <dbReference type="SAM" id="MobiDB-lite"/>
    </source>
</evidence>
<dbReference type="AlphaFoldDB" id="A0A7Y0EK88"/>
<dbReference type="RefSeq" id="WP_169299598.1">
    <property type="nucleotide sequence ID" value="NZ_JABBNI010000058.1"/>
</dbReference>
<reference evidence="2 3" key="1">
    <citation type="submission" date="2020-06" db="EMBL/GenBank/DDBJ databases">
        <title>Complete Genome Sequence of Clostridium muelleri sp. nov. P21T, an Acid-Alcohol Producing Acetogen Isolated from Old Hay.</title>
        <authorList>
            <person name="Duncan K.E."/>
            <person name="Tanner R.S."/>
        </authorList>
    </citation>
    <scope>NUCLEOTIDE SEQUENCE [LARGE SCALE GENOMIC DNA]</scope>
    <source>
        <strain evidence="2 3">P21</strain>
    </source>
</reference>
<sequence length="235" mass="26325">MKISGVSNVLNKHITSTLLNKNNSANKQNNPLEKQKAQIQQQISDVENSNLSKEEKNAKIKELQKNLQETEQKEMEQKVQKKLENPESKNTDKKSQLENDRKLELKDDEDNKGLNKDVVFGLASASGHMKIGKVAYAVYKDAKFKGKMDVAERALSYASGELKESRKSTKLVAKAIGEYKKQLRNAKKEENPADNVDKTSIDTSKKASTDNTIKENVVTDNLNNSTDTNANKKIS</sequence>
<feature type="compositionally biased region" description="Polar residues" evidence="1">
    <location>
        <begin position="218"/>
        <end position="235"/>
    </location>
</feature>
<accession>A0A7Y0EK88</accession>
<evidence type="ECO:0000313" key="2">
    <source>
        <dbReference type="EMBL" id="NMM65014.1"/>
    </source>
</evidence>
<feature type="compositionally biased region" description="Polar residues" evidence="1">
    <location>
        <begin position="37"/>
        <end position="51"/>
    </location>
</feature>
<feature type="compositionally biased region" description="Low complexity" evidence="1">
    <location>
        <begin position="20"/>
        <end position="30"/>
    </location>
</feature>
<proteinExistence type="predicted"/>
<evidence type="ECO:0000313" key="3">
    <source>
        <dbReference type="Proteomes" id="UP000537131"/>
    </source>
</evidence>
<feature type="region of interest" description="Disordered" evidence="1">
    <location>
        <begin position="183"/>
        <end position="235"/>
    </location>
</feature>